<feature type="transmembrane region" description="Helical" evidence="1">
    <location>
        <begin position="157"/>
        <end position="175"/>
    </location>
</feature>
<keyword evidence="3" id="KW-1185">Reference proteome</keyword>
<evidence type="ECO:0000313" key="2">
    <source>
        <dbReference type="EMBL" id="MXP64187.1"/>
    </source>
</evidence>
<keyword evidence="1" id="KW-0472">Membrane</keyword>
<sequence length="209" mass="21589">MAGIRWLLRTAFCGASLGLLLFLVARVMAGNGGSTPLPLGAALDDLALPSLAQAAGLGAGALVMARLLLRPVPFWARRALAGGLAVGAVAIPAFHQSSLFVLHQVFHLVPERGFLFAPLAGSGLPALYGLMLAGALGGGVLALVLRAVHALPDLLTGFLFGALGLSLLSFLPRVPGFGDPWWQWLVINGGWGWGTAFLMRPLALRGGGK</sequence>
<feature type="transmembrane region" description="Helical" evidence="1">
    <location>
        <begin position="181"/>
        <end position="199"/>
    </location>
</feature>
<protein>
    <submittedName>
        <fullName evidence="2">Uncharacterized protein</fullName>
    </submittedName>
</protein>
<evidence type="ECO:0000256" key="1">
    <source>
        <dbReference type="SAM" id="Phobius"/>
    </source>
</evidence>
<dbReference type="Proteomes" id="UP000460715">
    <property type="component" value="Unassembled WGS sequence"/>
</dbReference>
<keyword evidence="1" id="KW-0812">Transmembrane</keyword>
<proteinExistence type="predicted"/>
<accession>A0A845BFR9</accession>
<organism evidence="2 3">
    <name type="scientific">Teichococcus coralli</name>
    <dbReference type="NCBI Taxonomy" id="2545983"/>
    <lineage>
        <taxon>Bacteria</taxon>
        <taxon>Pseudomonadati</taxon>
        <taxon>Pseudomonadota</taxon>
        <taxon>Alphaproteobacteria</taxon>
        <taxon>Acetobacterales</taxon>
        <taxon>Roseomonadaceae</taxon>
        <taxon>Roseomonas</taxon>
    </lineage>
</organism>
<feature type="transmembrane region" description="Helical" evidence="1">
    <location>
        <begin position="126"/>
        <end position="145"/>
    </location>
</feature>
<feature type="transmembrane region" description="Helical" evidence="1">
    <location>
        <begin position="81"/>
        <end position="106"/>
    </location>
</feature>
<dbReference type="OrthoDB" id="7274869at2"/>
<dbReference type="RefSeq" id="WP_160937321.1">
    <property type="nucleotide sequence ID" value="NZ_SNVJ01000010.1"/>
</dbReference>
<dbReference type="AlphaFoldDB" id="A0A845BFR9"/>
<keyword evidence="1" id="KW-1133">Transmembrane helix</keyword>
<name>A0A845BFR9_9PROT</name>
<feature type="transmembrane region" description="Helical" evidence="1">
    <location>
        <begin position="48"/>
        <end position="69"/>
    </location>
</feature>
<comment type="caution">
    <text evidence="2">The sequence shown here is derived from an EMBL/GenBank/DDBJ whole genome shotgun (WGS) entry which is preliminary data.</text>
</comment>
<evidence type="ECO:0000313" key="3">
    <source>
        <dbReference type="Proteomes" id="UP000460715"/>
    </source>
</evidence>
<gene>
    <name evidence="2" type="ORF">E0493_12620</name>
</gene>
<dbReference type="EMBL" id="SNVJ01000010">
    <property type="protein sequence ID" value="MXP64187.1"/>
    <property type="molecule type" value="Genomic_DNA"/>
</dbReference>
<reference evidence="2 3" key="1">
    <citation type="submission" date="2019-03" db="EMBL/GenBank/DDBJ databases">
        <title>Roseomonas sp. a novel Roseomonas species isolated from Sea whip Gorgonian.</title>
        <authorList>
            <person name="Li F."/>
            <person name="Pan X."/>
            <person name="Huang S."/>
            <person name="Li Z."/>
            <person name="Meng B."/>
        </authorList>
    </citation>
    <scope>NUCLEOTIDE SEQUENCE [LARGE SCALE GENOMIC DNA]</scope>
    <source>
        <strain evidence="2 3">M0104</strain>
    </source>
</reference>